<dbReference type="Pfam" id="PF25137">
    <property type="entry name" value="ADH_Fe_C"/>
    <property type="match status" value="1"/>
</dbReference>
<dbReference type="InterPro" id="IPR018211">
    <property type="entry name" value="ADH_Fe_CS"/>
</dbReference>
<dbReference type="GO" id="GO:0046872">
    <property type="term" value="F:metal ion binding"/>
    <property type="evidence" value="ECO:0007669"/>
    <property type="project" value="InterPro"/>
</dbReference>
<dbReference type="Gene3D" id="3.40.50.1970">
    <property type="match status" value="1"/>
</dbReference>
<evidence type="ECO:0000256" key="2">
    <source>
        <dbReference type="ARBA" id="ARBA00023002"/>
    </source>
</evidence>
<keyword evidence="6" id="KW-1185">Reference proteome</keyword>
<dbReference type="InterPro" id="IPR039697">
    <property type="entry name" value="Alcohol_dehydrogenase_Fe"/>
</dbReference>
<dbReference type="Pfam" id="PF00465">
    <property type="entry name" value="Fe-ADH"/>
    <property type="match status" value="1"/>
</dbReference>
<reference evidence="5 6" key="1">
    <citation type="journal article" date="2018" name="Mar. Genomics">
        <title>Complete genome sequence of Marinifilaceae bacterium strain SPP2, isolated from the Antarctic marine sediment.</title>
        <authorList>
            <person name="Watanabe M."/>
            <person name="Kojima H."/>
            <person name="Fukui M."/>
        </authorList>
    </citation>
    <scope>NUCLEOTIDE SEQUENCE [LARGE SCALE GENOMIC DNA]</scope>
    <source>
        <strain evidence="5 6">SPP2</strain>
    </source>
</reference>
<evidence type="ECO:0000259" key="4">
    <source>
        <dbReference type="Pfam" id="PF25137"/>
    </source>
</evidence>
<dbReference type="InterPro" id="IPR034802">
    <property type="entry name" value="NADPH_BDH"/>
</dbReference>
<dbReference type="PROSITE" id="PS00913">
    <property type="entry name" value="ADH_IRON_1"/>
    <property type="match status" value="1"/>
</dbReference>
<dbReference type="Proteomes" id="UP000218267">
    <property type="component" value="Chromosome"/>
</dbReference>
<evidence type="ECO:0000313" key="5">
    <source>
        <dbReference type="EMBL" id="BAX81844.1"/>
    </source>
</evidence>
<dbReference type="OrthoDB" id="9801156at2"/>
<name>A0A1Y1CNJ6_9BACT</name>
<feature type="domain" description="Fe-containing alcohol dehydrogenase-like C-terminal" evidence="4">
    <location>
        <begin position="186"/>
        <end position="375"/>
    </location>
</feature>
<protein>
    <submittedName>
        <fullName evidence="5">Uncharacterized protein</fullName>
    </submittedName>
</protein>
<dbReference type="Gene3D" id="1.20.1090.10">
    <property type="entry name" value="Dehydroquinate synthase-like - alpha domain"/>
    <property type="match status" value="1"/>
</dbReference>
<organism evidence="5 6">
    <name type="scientific">Labilibaculum antarcticum</name>
    <dbReference type="NCBI Taxonomy" id="1717717"/>
    <lineage>
        <taxon>Bacteria</taxon>
        <taxon>Pseudomonadati</taxon>
        <taxon>Bacteroidota</taxon>
        <taxon>Bacteroidia</taxon>
        <taxon>Marinilabiliales</taxon>
        <taxon>Marinifilaceae</taxon>
        <taxon>Labilibaculum</taxon>
    </lineage>
</organism>
<comment type="similarity">
    <text evidence="1">Belongs to the iron-containing alcohol dehydrogenase family.</text>
</comment>
<dbReference type="FunFam" id="3.40.50.1970:FF:000003">
    <property type="entry name" value="Alcohol dehydrogenase, iron-containing"/>
    <property type="match status" value="1"/>
</dbReference>
<dbReference type="RefSeq" id="WP_096431618.1">
    <property type="nucleotide sequence ID" value="NZ_AP018042.1"/>
</dbReference>
<dbReference type="PROSITE" id="PS00060">
    <property type="entry name" value="ADH_IRON_2"/>
    <property type="match status" value="1"/>
</dbReference>
<proteinExistence type="inferred from homology"/>
<dbReference type="InterPro" id="IPR001670">
    <property type="entry name" value="ADH_Fe/GldA"/>
</dbReference>
<gene>
    <name evidence="5" type="ORF">ALGA_3546</name>
</gene>
<evidence type="ECO:0000259" key="3">
    <source>
        <dbReference type="Pfam" id="PF00465"/>
    </source>
</evidence>
<feature type="domain" description="Alcohol dehydrogenase iron-type/glycerol dehydrogenase GldA" evidence="3">
    <location>
        <begin position="7"/>
        <end position="174"/>
    </location>
</feature>
<dbReference type="KEGG" id="mbas:ALGA_3546"/>
<dbReference type="CDD" id="cd08179">
    <property type="entry name" value="NADPH_BDH"/>
    <property type="match status" value="1"/>
</dbReference>
<keyword evidence="2" id="KW-0560">Oxidoreductase</keyword>
<reference evidence="6" key="2">
    <citation type="journal article" date="2020" name="Antonie Van Leeuwenhoek">
        <title>Labilibaculum antarcticum sp. nov., a novel facultative anaerobic, psychrotorelant bacterium isolated from marine sediment of Antarctica.</title>
        <authorList>
            <person name="Watanabe M."/>
            <person name="Kojima H."/>
            <person name="Fukui M."/>
        </authorList>
    </citation>
    <scope>NUCLEOTIDE SEQUENCE [LARGE SCALE GENOMIC DNA]</scope>
    <source>
        <strain evidence="6">SPP2</strain>
    </source>
</reference>
<dbReference type="AlphaFoldDB" id="A0A1Y1CNJ6"/>
<dbReference type="GO" id="GO:0004022">
    <property type="term" value="F:alcohol dehydrogenase (NAD+) activity"/>
    <property type="evidence" value="ECO:0007669"/>
    <property type="project" value="TreeGrafter"/>
</dbReference>
<dbReference type="SUPFAM" id="SSF56796">
    <property type="entry name" value="Dehydroquinate synthase-like"/>
    <property type="match status" value="1"/>
</dbReference>
<dbReference type="EMBL" id="AP018042">
    <property type="protein sequence ID" value="BAX81844.1"/>
    <property type="molecule type" value="Genomic_DNA"/>
</dbReference>
<dbReference type="PANTHER" id="PTHR11496">
    <property type="entry name" value="ALCOHOL DEHYDROGENASE"/>
    <property type="match status" value="1"/>
</dbReference>
<evidence type="ECO:0000256" key="1">
    <source>
        <dbReference type="ARBA" id="ARBA00007358"/>
    </source>
</evidence>
<accession>A0A1Y1CNJ6</accession>
<sequence>MAKFKVPKEIFHGLGSLENLKGLTGKKAVIVIGGSSVKANGSLERTENYLKEAGISTVVFSGVEPDPSIETVLKGAEFFTQEQPDVIVGLGGCSSIDAAKAMWIYYEYPDSKLEELAAPFAVKPMRNKAYFVAIPSTSGTGTEVTGLSVITDREKGTKYPIVSHELTPDVAIIDGDLCASMPKHVTANTGLDVLSHGVEAYVSNIADRYNDALAKGAIDLVFKTLPTVIEEPNNLEARQAMHDASCMAGMAFTNVWLGIVHSMSHQIGGTFGIPHGCGNAILMPNVIRFNSKVTNKYSELAALSGRTSAEEFAQEVSKLRASVGVVGSIKEYGVSQEEWDAKLDVLTQNAMDDPCTLFNPRKPKFEEIKAIFQACYEGRAITL</sequence>
<dbReference type="FunFam" id="1.20.1090.10:FF:000001">
    <property type="entry name" value="Aldehyde-alcohol dehydrogenase"/>
    <property type="match status" value="1"/>
</dbReference>
<evidence type="ECO:0000313" key="6">
    <source>
        <dbReference type="Proteomes" id="UP000218267"/>
    </source>
</evidence>
<dbReference type="PANTHER" id="PTHR11496:SF83">
    <property type="entry name" value="HYDROXYACID-OXOACID TRANSHYDROGENASE, MITOCHONDRIAL"/>
    <property type="match status" value="1"/>
</dbReference>
<dbReference type="InterPro" id="IPR056798">
    <property type="entry name" value="ADH_Fe_C"/>
</dbReference>